<evidence type="ECO:0000256" key="1">
    <source>
        <dbReference type="SAM" id="MobiDB-lite"/>
    </source>
</evidence>
<name>A0A8H7K5W6_BIOOC</name>
<organism evidence="2 3">
    <name type="scientific">Bionectria ochroleuca</name>
    <name type="common">Gliocladium roseum</name>
    <dbReference type="NCBI Taxonomy" id="29856"/>
    <lineage>
        <taxon>Eukaryota</taxon>
        <taxon>Fungi</taxon>
        <taxon>Dikarya</taxon>
        <taxon>Ascomycota</taxon>
        <taxon>Pezizomycotina</taxon>
        <taxon>Sordariomycetes</taxon>
        <taxon>Hypocreomycetidae</taxon>
        <taxon>Hypocreales</taxon>
        <taxon>Bionectriaceae</taxon>
        <taxon>Clonostachys</taxon>
    </lineage>
</organism>
<feature type="compositionally biased region" description="Acidic residues" evidence="1">
    <location>
        <begin position="18"/>
        <end position="33"/>
    </location>
</feature>
<comment type="caution">
    <text evidence="2">The sequence shown here is derived from an EMBL/GenBank/DDBJ whole genome shotgun (WGS) entry which is preliminary data.</text>
</comment>
<protein>
    <submittedName>
        <fullName evidence="2">Uncharacterized protein</fullName>
    </submittedName>
</protein>
<evidence type="ECO:0000313" key="3">
    <source>
        <dbReference type="Proteomes" id="UP000616885"/>
    </source>
</evidence>
<feature type="region of interest" description="Disordered" evidence="1">
    <location>
        <begin position="1"/>
        <end position="40"/>
    </location>
</feature>
<dbReference type="EMBL" id="JADCTT010000021">
    <property type="protein sequence ID" value="KAF9742413.1"/>
    <property type="molecule type" value="Genomic_DNA"/>
</dbReference>
<proteinExistence type="predicted"/>
<dbReference type="AlphaFoldDB" id="A0A8H7K5W6"/>
<sequence length="126" mass="14459">MLAYLQKRLGHCTKGEDPGDSEDEEKFNESDEPEKDKQLKKDKPRCLLGCGDFTTKYRLTEHVKQQHADSFTQEFPCPECKRFGSKVQVPLAWRLGAVILHDITVAYIHPQRPMEHRPAFYAANAA</sequence>
<gene>
    <name evidence="2" type="ORF">IM811_009436</name>
</gene>
<reference evidence="2" key="1">
    <citation type="submission" date="2020-10" db="EMBL/GenBank/DDBJ databases">
        <title>High-Quality Genome Resource of Clonostachys rosea strain S41 by Oxford Nanopore Long-Read Sequencing.</title>
        <authorList>
            <person name="Wang H."/>
        </authorList>
    </citation>
    <scope>NUCLEOTIDE SEQUENCE</scope>
    <source>
        <strain evidence="2">S41</strain>
    </source>
</reference>
<evidence type="ECO:0000313" key="2">
    <source>
        <dbReference type="EMBL" id="KAF9742413.1"/>
    </source>
</evidence>
<accession>A0A8H7K5W6</accession>
<dbReference type="Proteomes" id="UP000616885">
    <property type="component" value="Unassembled WGS sequence"/>
</dbReference>